<comment type="caution">
    <text evidence="2">The sequence shown here is derived from an EMBL/GenBank/DDBJ whole genome shotgun (WGS) entry which is preliminary data.</text>
</comment>
<dbReference type="AlphaFoldDB" id="A0A835GSN6"/>
<dbReference type="InterPro" id="IPR002156">
    <property type="entry name" value="RNaseH_domain"/>
</dbReference>
<dbReference type="Proteomes" id="UP000631114">
    <property type="component" value="Unassembled WGS sequence"/>
</dbReference>
<protein>
    <recommendedName>
        <fullName evidence="1">RNase H type-1 domain-containing protein</fullName>
    </recommendedName>
</protein>
<dbReference type="GO" id="GO:0003676">
    <property type="term" value="F:nucleic acid binding"/>
    <property type="evidence" value="ECO:0007669"/>
    <property type="project" value="InterPro"/>
</dbReference>
<reference evidence="2 3" key="1">
    <citation type="submission" date="2020-10" db="EMBL/GenBank/DDBJ databases">
        <title>The Coptis chinensis genome and diversification of protoberbering-type alkaloids.</title>
        <authorList>
            <person name="Wang B."/>
            <person name="Shu S."/>
            <person name="Song C."/>
            <person name="Liu Y."/>
        </authorList>
    </citation>
    <scope>NUCLEOTIDE SEQUENCE [LARGE SCALE GENOMIC DNA]</scope>
    <source>
        <strain evidence="2">HL-2020</strain>
        <tissue evidence="2">Leaf</tissue>
    </source>
</reference>
<name>A0A835GSN6_9MAGN</name>
<organism evidence="2 3">
    <name type="scientific">Coptis chinensis</name>
    <dbReference type="NCBI Taxonomy" id="261450"/>
    <lineage>
        <taxon>Eukaryota</taxon>
        <taxon>Viridiplantae</taxon>
        <taxon>Streptophyta</taxon>
        <taxon>Embryophyta</taxon>
        <taxon>Tracheophyta</taxon>
        <taxon>Spermatophyta</taxon>
        <taxon>Magnoliopsida</taxon>
        <taxon>Ranunculales</taxon>
        <taxon>Ranunculaceae</taxon>
        <taxon>Coptidoideae</taxon>
        <taxon>Coptis</taxon>
    </lineage>
</organism>
<keyword evidence="3" id="KW-1185">Reference proteome</keyword>
<evidence type="ECO:0000259" key="1">
    <source>
        <dbReference type="Pfam" id="PF13456"/>
    </source>
</evidence>
<dbReference type="Pfam" id="PF13456">
    <property type="entry name" value="RVT_3"/>
    <property type="match status" value="1"/>
</dbReference>
<feature type="domain" description="RNase H type-1" evidence="1">
    <location>
        <begin position="2"/>
        <end position="57"/>
    </location>
</feature>
<dbReference type="GO" id="GO:0004523">
    <property type="term" value="F:RNA-DNA hybrid ribonuclease activity"/>
    <property type="evidence" value="ECO:0007669"/>
    <property type="project" value="InterPro"/>
</dbReference>
<accession>A0A835GSN6</accession>
<gene>
    <name evidence="2" type="ORF">IFM89_039793</name>
</gene>
<proteinExistence type="predicted"/>
<dbReference type="OrthoDB" id="1166192at2759"/>
<dbReference type="EMBL" id="JADFTS010000061">
    <property type="protein sequence ID" value="KAF9586921.1"/>
    <property type="molecule type" value="Genomic_DNA"/>
</dbReference>
<evidence type="ECO:0000313" key="2">
    <source>
        <dbReference type="EMBL" id="KAF9586921.1"/>
    </source>
</evidence>
<sequence length="79" mass="9080">MEGLKAARMIGNDQIEINSDSKRAINILNGKELTPWLCFNVTKTIRQQIRKFQKVEVGVRLTAESIRIKIELRHEIGSM</sequence>
<evidence type="ECO:0000313" key="3">
    <source>
        <dbReference type="Proteomes" id="UP000631114"/>
    </source>
</evidence>